<dbReference type="EMBL" id="BQNB010008864">
    <property type="protein sequence ID" value="GJS55380.1"/>
    <property type="molecule type" value="Genomic_DNA"/>
</dbReference>
<evidence type="ECO:0000259" key="1">
    <source>
        <dbReference type="Pfam" id="PF13966"/>
    </source>
</evidence>
<keyword evidence="3" id="KW-1185">Reference proteome</keyword>
<proteinExistence type="predicted"/>
<protein>
    <submittedName>
        <fullName evidence="2">RNA-directed DNA polymerase, eukaryota, reverse transcriptase zinc-binding domain protein</fullName>
    </submittedName>
</protein>
<sequence>MSLPATTVWVEVKIRECHAVIARRHVVTFRAVEANIRKISKGYVTTLQGQVTALQRQVTALQGQVTTLQGQQGPAGGPAQPELPEEAVALVEIEANVMYWVKTFPLATRASLSSRGVNISSTLCPLCENEDESIDRILISCPRVLSIWRKIWSWWHLPPPTSFPLFSIKDIASGSVVSQGCPRLNKVIHGVFQSALWAIWNWRNRVVNSPPDGVEGAKEEDIFPTIQRISKTWISAHYSLQLIS</sequence>
<keyword evidence="2" id="KW-0808">Transferase</keyword>
<dbReference type="Proteomes" id="UP001151760">
    <property type="component" value="Unassembled WGS sequence"/>
</dbReference>
<keyword evidence="2" id="KW-0695">RNA-directed DNA polymerase</keyword>
<comment type="caution">
    <text evidence="2">The sequence shown here is derived from an EMBL/GenBank/DDBJ whole genome shotgun (WGS) entry which is preliminary data.</text>
</comment>
<dbReference type="InterPro" id="IPR026960">
    <property type="entry name" value="RVT-Znf"/>
</dbReference>
<evidence type="ECO:0000313" key="3">
    <source>
        <dbReference type="Proteomes" id="UP001151760"/>
    </source>
</evidence>
<feature type="domain" description="Reverse transcriptase zinc-binding" evidence="1">
    <location>
        <begin position="98"/>
        <end position="148"/>
    </location>
</feature>
<reference evidence="2" key="2">
    <citation type="submission" date="2022-01" db="EMBL/GenBank/DDBJ databases">
        <authorList>
            <person name="Yamashiro T."/>
            <person name="Shiraishi A."/>
            <person name="Satake H."/>
            <person name="Nakayama K."/>
        </authorList>
    </citation>
    <scope>NUCLEOTIDE SEQUENCE</scope>
</reference>
<dbReference type="Gene3D" id="1.20.5.340">
    <property type="match status" value="1"/>
</dbReference>
<organism evidence="2 3">
    <name type="scientific">Tanacetum coccineum</name>
    <dbReference type="NCBI Taxonomy" id="301880"/>
    <lineage>
        <taxon>Eukaryota</taxon>
        <taxon>Viridiplantae</taxon>
        <taxon>Streptophyta</taxon>
        <taxon>Embryophyta</taxon>
        <taxon>Tracheophyta</taxon>
        <taxon>Spermatophyta</taxon>
        <taxon>Magnoliopsida</taxon>
        <taxon>eudicotyledons</taxon>
        <taxon>Gunneridae</taxon>
        <taxon>Pentapetalae</taxon>
        <taxon>asterids</taxon>
        <taxon>campanulids</taxon>
        <taxon>Asterales</taxon>
        <taxon>Asteraceae</taxon>
        <taxon>Asteroideae</taxon>
        <taxon>Anthemideae</taxon>
        <taxon>Anthemidinae</taxon>
        <taxon>Tanacetum</taxon>
    </lineage>
</organism>
<reference evidence="2" key="1">
    <citation type="journal article" date="2022" name="Int. J. Mol. Sci.">
        <title>Draft Genome of Tanacetum Coccineum: Genomic Comparison of Closely Related Tanacetum-Family Plants.</title>
        <authorList>
            <person name="Yamashiro T."/>
            <person name="Shiraishi A."/>
            <person name="Nakayama K."/>
            <person name="Satake H."/>
        </authorList>
    </citation>
    <scope>NUCLEOTIDE SEQUENCE</scope>
</reference>
<evidence type="ECO:0000313" key="2">
    <source>
        <dbReference type="EMBL" id="GJS55380.1"/>
    </source>
</evidence>
<dbReference type="Pfam" id="PF13966">
    <property type="entry name" value="zf-RVT"/>
    <property type="match status" value="1"/>
</dbReference>
<dbReference type="GO" id="GO:0003964">
    <property type="term" value="F:RNA-directed DNA polymerase activity"/>
    <property type="evidence" value="ECO:0007669"/>
    <property type="project" value="UniProtKB-KW"/>
</dbReference>
<name>A0ABQ4WR63_9ASTR</name>
<accession>A0ABQ4WR63</accession>
<gene>
    <name evidence="2" type="ORF">Tco_0628742</name>
</gene>
<keyword evidence="2" id="KW-0548">Nucleotidyltransferase</keyword>